<feature type="transmembrane region" description="Helical" evidence="1">
    <location>
        <begin position="15"/>
        <end position="33"/>
    </location>
</feature>
<dbReference type="KEGG" id="vg:63209851"/>
<proteinExistence type="predicted"/>
<keyword evidence="3" id="KW-1185">Reference proteome</keyword>
<sequence length="262" mass="29282">MIAQLSHVAAVVPPADLALMVLLIAATIASQTVRRRTWRIRWETGATLTGALMCVALVLLSPNLIALNPFIPDSLDGGNVYPQLMAGHIVLMAAYATFLTDLAARMDWTGEKKHWYIASRISIPSTVAVPTLLGAWVTGDQWVVYPIVFVGYIWLLSNVCWLLWCIRTSDSRSHLVVDVYMIAFALAILAWSSRYVVSLSLTNNWGWRLATIGAILLMLGSAFSWRRKLRYMKAHVWRTIRRQKPLKRKAKAPAPKQLDGAV</sequence>
<organism evidence="2 3">
    <name type="scientific">Mycobacterium phage Bromden</name>
    <dbReference type="NCBI Taxonomy" id="2283252"/>
    <lineage>
        <taxon>Viruses</taxon>
        <taxon>Duplodnaviria</taxon>
        <taxon>Heunggongvirae</taxon>
        <taxon>Uroviricota</taxon>
        <taxon>Caudoviricetes</taxon>
        <taxon>Vilmaviridae</taxon>
        <taxon>Lclasvirinae</taxon>
        <taxon>Bromdenvirus</taxon>
        <taxon>Bromdenvirus bromden</taxon>
    </lineage>
</organism>
<dbReference type="Proteomes" id="UP000258832">
    <property type="component" value="Segment"/>
</dbReference>
<protein>
    <submittedName>
        <fullName evidence="2">Uncharacterized protein</fullName>
    </submittedName>
</protein>
<feature type="transmembrane region" description="Helical" evidence="1">
    <location>
        <begin position="116"/>
        <end position="137"/>
    </location>
</feature>
<feature type="transmembrane region" description="Helical" evidence="1">
    <location>
        <begin position="175"/>
        <end position="193"/>
    </location>
</feature>
<evidence type="ECO:0000256" key="1">
    <source>
        <dbReference type="SAM" id="Phobius"/>
    </source>
</evidence>
<feature type="transmembrane region" description="Helical" evidence="1">
    <location>
        <begin position="85"/>
        <end position="104"/>
    </location>
</feature>
<gene>
    <name evidence="2" type="primary">38</name>
    <name evidence="2" type="ORF">SEA_BROMDEN_38</name>
</gene>
<dbReference type="GeneID" id="63209851"/>
<keyword evidence="1" id="KW-1133">Transmembrane helix</keyword>
<feature type="transmembrane region" description="Helical" evidence="1">
    <location>
        <begin position="205"/>
        <end position="225"/>
    </location>
</feature>
<dbReference type="EMBL" id="MH576973">
    <property type="protein sequence ID" value="AXH67844.1"/>
    <property type="molecule type" value="Genomic_DNA"/>
</dbReference>
<dbReference type="RefSeq" id="YP_010013268.1">
    <property type="nucleotide sequence ID" value="NC_053510.1"/>
</dbReference>
<feature type="transmembrane region" description="Helical" evidence="1">
    <location>
        <begin position="143"/>
        <end position="163"/>
    </location>
</feature>
<accession>A0A345MBH3</accession>
<evidence type="ECO:0000313" key="2">
    <source>
        <dbReference type="EMBL" id="AXH67844.1"/>
    </source>
</evidence>
<reference evidence="3" key="1">
    <citation type="submission" date="2018-07" db="EMBL/GenBank/DDBJ databases">
        <authorList>
            <person name="Quirk P.G."/>
            <person name="Krulwich T.A."/>
        </authorList>
    </citation>
    <scope>NUCLEOTIDE SEQUENCE [LARGE SCALE GENOMIC DNA]</scope>
</reference>
<evidence type="ECO:0000313" key="3">
    <source>
        <dbReference type="Proteomes" id="UP000258832"/>
    </source>
</evidence>
<name>A0A345MBH3_9CAUD</name>
<keyword evidence="1" id="KW-0812">Transmembrane</keyword>
<feature type="transmembrane region" description="Helical" evidence="1">
    <location>
        <begin position="45"/>
        <end position="65"/>
    </location>
</feature>
<keyword evidence="1" id="KW-0472">Membrane</keyword>